<dbReference type="CDD" id="cd10422">
    <property type="entry name" value="RNase_Ire1"/>
    <property type="match status" value="1"/>
</dbReference>
<dbReference type="InterPro" id="IPR015943">
    <property type="entry name" value="WD40/YVTN_repeat-like_dom_sf"/>
</dbReference>
<dbReference type="GO" id="GO:1990604">
    <property type="term" value="C:IRE1-TRAF2-ASK1 complex"/>
    <property type="evidence" value="ECO:0007669"/>
    <property type="project" value="TreeGrafter"/>
</dbReference>
<feature type="region of interest" description="Disordered" evidence="21">
    <location>
        <begin position="270"/>
        <end position="294"/>
    </location>
</feature>
<keyword evidence="12" id="KW-0067">ATP-binding</keyword>
<evidence type="ECO:0000256" key="14">
    <source>
        <dbReference type="ARBA" id="ARBA00022989"/>
    </source>
</evidence>
<keyword evidence="18" id="KW-0511">Multifunctional enzyme</keyword>
<evidence type="ECO:0000256" key="5">
    <source>
        <dbReference type="ARBA" id="ARBA00022679"/>
    </source>
</evidence>
<evidence type="ECO:0000256" key="1">
    <source>
        <dbReference type="ARBA" id="ARBA00001946"/>
    </source>
</evidence>
<feature type="compositionally biased region" description="Basic and acidic residues" evidence="21">
    <location>
        <begin position="646"/>
        <end position="664"/>
    </location>
</feature>
<dbReference type="InterPro" id="IPR018391">
    <property type="entry name" value="PQQ_b-propeller_rpt"/>
</dbReference>
<dbReference type="InterPro" id="IPR008271">
    <property type="entry name" value="Ser/Thr_kinase_AS"/>
</dbReference>
<keyword evidence="10" id="KW-0418">Kinase</keyword>
<dbReference type="GO" id="GO:0006397">
    <property type="term" value="P:mRNA processing"/>
    <property type="evidence" value="ECO:0007669"/>
    <property type="project" value="InterPro"/>
</dbReference>
<keyword evidence="11" id="KW-0378">Hydrolase</keyword>
<comment type="caution">
    <text evidence="25">The sequence shown here is derived from an EMBL/GenBank/DDBJ whole genome shotgun (WGS) entry which is preliminary data.</text>
</comment>
<comment type="catalytic activity">
    <reaction evidence="20">
        <text>L-seryl-[protein] + ATP = O-phospho-L-seryl-[protein] + ADP + H(+)</text>
        <dbReference type="Rhea" id="RHEA:17989"/>
        <dbReference type="Rhea" id="RHEA-COMP:9863"/>
        <dbReference type="Rhea" id="RHEA-COMP:11604"/>
        <dbReference type="ChEBI" id="CHEBI:15378"/>
        <dbReference type="ChEBI" id="CHEBI:29999"/>
        <dbReference type="ChEBI" id="CHEBI:30616"/>
        <dbReference type="ChEBI" id="CHEBI:83421"/>
        <dbReference type="ChEBI" id="CHEBI:456216"/>
        <dbReference type="EC" id="2.7.11.1"/>
    </reaction>
    <physiologicalReaction direction="left-to-right" evidence="20">
        <dbReference type="Rhea" id="RHEA:17990"/>
    </physiologicalReaction>
</comment>
<dbReference type="Gene3D" id="1.10.510.10">
    <property type="entry name" value="Transferase(Phosphotransferase) domain 1"/>
    <property type="match status" value="1"/>
</dbReference>
<comment type="subcellular location">
    <subcellularLocation>
        <location evidence="2">Membrane</location>
        <topology evidence="2">Single-pass type I membrane protein</topology>
    </subcellularLocation>
</comment>
<feature type="compositionally biased region" description="Basic and acidic residues" evidence="21">
    <location>
        <begin position="618"/>
        <end position="627"/>
    </location>
</feature>
<dbReference type="Gene3D" id="2.130.10.10">
    <property type="entry name" value="YVTN repeat-like/Quinoprotein amine dehydrogenase"/>
    <property type="match status" value="1"/>
</dbReference>
<dbReference type="FunFam" id="3.30.200.20:FF:000443">
    <property type="entry name" value="Serine/threonine-protein kinase/endoribonuclease IRE1"/>
    <property type="match status" value="1"/>
</dbReference>
<evidence type="ECO:0000256" key="7">
    <source>
        <dbReference type="ARBA" id="ARBA00022723"/>
    </source>
</evidence>
<dbReference type="Gene3D" id="3.30.200.20">
    <property type="entry name" value="Phosphorylase Kinase, domain 1"/>
    <property type="match status" value="1"/>
</dbReference>
<sequence>MRWKVPGRPTTLPASAALLLLPSLLLTAPQQLSYAQQHDVPAVSSSVYVTSRPTSDPIIDESPHTYFRDTHTHIPPDVKRSNPDNDVSALATLALADSDSHAVRAPPAQPSSPTAGLVSQLQARSLQDWEVEDFVLLATVDGTIHARDRKTGAPRWALEVPSSPMVESIYHNRSTTGFDADSSNQDDDFLWIVEPSRDGSLYIFSPGQHGGLQQLGLTVKDLVNETPYSGTDPAVTYTARKETTLYTVDARTGNILRVFSSRGPITTDHRCKTSGLSSTDILDDDSGEDENDDPCGGMTGTLTIGRIEYAVAIQNTETGEPICTLKYSEWAPNNRDIDLQSQYYQTMDQSHIYSMHDGVVLGFDHSRMERPRYTQRFSSPVVRVFDVARPVDVNAKSRDSPPPLVLLSQPLQPPDPDYAAAPETQDRVFIDCTEAGGWYAMSEITYPLVTGRAGIAQCYDKDFFRDSRSLLTLDLERQRKALAGVHSLHFHSSSHGSRRNNIHSISGPSAIGGGPNSTPRDVVSSPSYLASPPALRQSVIIRTGWENRTDIFVLVILALFGYFLWVNSALFQEQLKQKLDLKNILAAYDQQISTPPTSPAVNSFQQDSSPIDIQLATPKKEPVHLDDPDVDSLSTPRLKPSSPRSCDPDSTPRVRIREPSRGPEDEGDELNLQEPVKKKKRQRGQRGGKAHKRKPKPGSEEDNAVSQAVEQAKSLVPPSRLEADVQLVRQVSNEITEIDRAIRIGQLKVYTDTVLGHGSHGTVVYKGSFDGRDVAVKRMLVEFYDIASHEVGLLQESDDHTNVIRYYCREQAPGFLYIALELCPASLQEVVEKPQDYPQLVKGGLDVPDILRQITLGVRYLHSLKIVHRDLKPQNILVATPRGRSMNSQYPALRLLISDFGLCKKLEDNQSSFRATTAHAAGTSGWRAPELLVDEDQQSAIAINGGHSNHTESSEPAVVDPQTNRRATRAIDIFSLGCVFYYVLTRGGHPYDKDGKFMREANIVKGNYNLEDLERLGDYAYEADDLIRSMLSLNPRTRPDATTVLMHPFFWNAAERLSFLCDVSDHFEFEPREPPSPALQYLESVALNVIGPEMDFLKALPKEFKDSLGKQRKYTGSRMLDLLRALRNKRNHYNDMSEHLKAHIGGLPEGYLRFWAVRFPSLLMNCHAVVVELDLCRLERFKRYFTPPE</sequence>
<keyword evidence="7" id="KW-0479">Metal-binding</keyword>
<name>A0A225AGC5_TALAT</name>
<dbReference type="Proteomes" id="UP000214365">
    <property type="component" value="Unassembled WGS sequence"/>
</dbReference>
<keyword evidence="17" id="KW-0834">Unfolded protein response</keyword>
<dbReference type="CDD" id="cd09769">
    <property type="entry name" value="Luminal_IRE1"/>
    <property type="match status" value="1"/>
</dbReference>
<keyword evidence="14" id="KW-1133">Transmembrane helix</keyword>
<keyword evidence="5" id="KW-0808">Transferase</keyword>
<dbReference type="PANTHER" id="PTHR13954:SF6">
    <property type="entry name" value="NON-SPECIFIC SERINE_THREONINE PROTEIN KINASE"/>
    <property type="match status" value="1"/>
</dbReference>
<dbReference type="GO" id="GO:0070059">
    <property type="term" value="P:intrinsic apoptotic signaling pathway in response to endoplasmic reticulum stress"/>
    <property type="evidence" value="ECO:0007669"/>
    <property type="project" value="TreeGrafter"/>
</dbReference>
<dbReference type="InterPro" id="IPR038357">
    <property type="entry name" value="KEN_sf"/>
</dbReference>
<dbReference type="InterPro" id="IPR011047">
    <property type="entry name" value="Quinoprotein_ADH-like_sf"/>
</dbReference>
<evidence type="ECO:0000256" key="3">
    <source>
        <dbReference type="ARBA" id="ARBA00012513"/>
    </source>
</evidence>
<evidence type="ECO:0000256" key="12">
    <source>
        <dbReference type="ARBA" id="ARBA00022840"/>
    </source>
</evidence>
<dbReference type="InterPro" id="IPR045133">
    <property type="entry name" value="IRE1/2-like"/>
</dbReference>
<dbReference type="PROSITE" id="PS00108">
    <property type="entry name" value="PROTEIN_KINASE_ST"/>
    <property type="match status" value="1"/>
</dbReference>
<dbReference type="SMART" id="SM00564">
    <property type="entry name" value="PQQ"/>
    <property type="match status" value="2"/>
</dbReference>
<dbReference type="GO" id="GO:0046872">
    <property type="term" value="F:metal ion binding"/>
    <property type="evidence" value="ECO:0007669"/>
    <property type="project" value="UniProtKB-KW"/>
</dbReference>
<evidence type="ECO:0000256" key="4">
    <source>
        <dbReference type="ARBA" id="ARBA00022527"/>
    </source>
</evidence>
<keyword evidence="15" id="KW-0472">Membrane</keyword>
<evidence type="ECO:0000256" key="20">
    <source>
        <dbReference type="ARBA" id="ARBA00048977"/>
    </source>
</evidence>
<proteinExistence type="predicted"/>
<dbReference type="GO" id="GO:0004674">
    <property type="term" value="F:protein serine/threonine kinase activity"/>
    <property type="evidence" value="ECO:0007669"/>
    <property type="project" value="UniProtKB-KW"/>
</dbReference>
<comment type="cofactor">
    <cofactor evidence="1">
        <name>Mg(2+)</name>
        <dbReference type="ChEBI" id="CHEBI:18420"/>
    </cofactor>
</comment>
<reference evidence="25 26" key="1">
    <citation type="submission" date="2015-06" db="EMBL/GenBank/DDBJ databases">
        <title>Talaromyces atroroseus IBT 11181 draft genome.</title>
        <authorList>
            <person name="Rasmussen K.B."/>
            <person name="Rasmussen S."/>
            <person name="Petersen B."/>
            <person name="Sicheritz-Ponten T."/>
            <person name="Mortensen U.H."/>
            <person name="Thrane U."/>
        </authorList>
    </citation>
    <scope>NUCLEOTIDE SEQUENCE [LARGE SCALE GENOMIC DNA]</scope>
    <source>
        <strain evidence="25 26">IBT 11181</strain>
    </source>
</reference>
<keyword evidence="13" id="KW-0460">Magnesium</keyword>
<evidence type="ECO:0000313" key="25">
    <source>
        <dbReference type="EMBL" id="OKL58213.1"/>
    </source>
</evidence>
<feature type="compositionally biased region" description="Basic residues" evidence="21">
    <location>
        <begin position="677"/>
        <end position="696"/>
    </location>
</feature>
<dbReference type="InterPro" id="IPR011009">
    <property type="entry name" value="Kinase-like_dom_sf"/>
</dbReference>
<keyword evidence="4" id="KW-0723">Serine/threonine-protein kinase</keyword>
<gene>
    <name evidence="25" type="ORF">UA08_06471</name>
</gene>
<evidence type="ECO:0000256" key="13">
    <source>
        <dbReference type="ARBA" id="ARBA00022842"/>
    </source>
</evidence>
<evidence type="ECO:0000256" key="8">
    <source>
        <dbReference type="ARBA" id="ARBA00022729"/>
    </source>
</evidence>
<evidence type="ECO:0000256" key="17">
    <source>
        <dbReference type="ARBA" id="ARBA00023230"/>
    </source>
</evidence>
<dbReference type="GO" id="GO:0051082">
    <property type="term" value="F:unfolded protein binding"/>
    <property type="evidence" value="ECO:0007669"/>
    <property type="project" value="TreeGrafter"/>
</dbReference>
<dbReference type="CDD" id="cd13982">
    <property type="entry name" value="STKc_IRE1"/>
    <property type="match status" value="1"/>
</dbReference>
<dbReference type="PROSITE" id="PS50011">
    <property type="entry name" value="PROTEIN_KINASE_DOM"/>
    <property type="match status" value="1"/>
</dbReference>
<keyword evidence="8 22" id="KW-0732">Signal</keyword>
<dbReference type="SMART" id="SM00220">
    <property type="entry name" value="S_TKc"/>
    <property type="match status" value="1"/>
</dbReference>
<evidence type="ECO:0000256" key="9">
    <source>
        <dbReference type="ARBA" id="ARBA00022741"/>
    </source>
</evidence>
<feature type="signal peptide" evidence="22">
    <location>
        <begin position="1"/>
        <end position="35"/>
    </location>
</feature>
<dbReference type="EMBL" id="LFMY01000010">
    <property type="protein sequence ID" value="OKL58213.1"/>
    <property type="molecule type" value="Genomic_DNA"/>
</dbReference>
<accession>A0A225AGC5</accession>
<evidence type="ECO:0000256" key="2">
    <source>
        <dbReference type="ARBA" id="ARBA00004479"/>
    </source>
</evidence>
<dbReference type="SUPFAM" id="SSF50998">
    <property type="entry name" value="Quinoprotein alcohol dehydrogenase-like"/>
    <property type="match status" value="1"/>
</dbReference>
<evidence type="ECO:0000256" key="16">
    <source>
        <dbReference type="ARBA" id="ARBA00023180"/>
    </source>
</evidence>
<dbReference type="InterPro" id="IPR000719">
    <property type="entry name" value="Prot_kinase_dom"/>
</dbReference>
<dbReference type="SUPFAM" id="SSF56112">
    <property type="entry name" value="Protein kinase-like (PK-like)"/>
    <property type="match status" value="1"/>
</dbReference>
<evidence type="ECO:0000256" key="11">
    <source>
        <dbReference type="ARBA" id="ARBA00022801"/>
    </source>
</evidence>
<evidence type="ECO:0000313" key="26">
    <source>
        <dbReference type="Proteomes" id="UP000214365"/>
    </source>
</evidence>
<evidence type="ECO:0000259" key="24">
    <source>
        <dbReference type="PROSITE" id="PS51392"/>
    </source>
</evidence>
<feature type="region of interest" description="Disordered" evidence="21">
    <location>
        <begin position="394"/>
        <end position="420"/>
    </location>
</feature>
<feature type="region of interest" description="Disordered" evidence="21">
    <location>
        <begin position="617"/>
        <end position="716"/>
    </location>
</feature>
<feature type="region of interest" description="Disordered" evidence="21">
    <location>
        <begin position="491"/>
        <end position="530"/>
    </location>
</feature>
<dbReference type="GO" id="GO:0036498">
    <property type="term" value="P:IRE1-mediated unfolded protein response"/>
    <property type="evidence" value="ECO:0007669"/>
    <property type="project" value="TreeGrafter"/>
</dbReference>
<evidence type="ECO:0000259" key="23">
    <source>
        <dbReference type="PROSITE" id="PS50011"/>
    </source>
</evidence>
<keyword evidence="16" id="KW-0325">Glycoprotein</keyword>
<dbReference type="OrthoDB" id="63989at2759"/>
<feature type="domain" description="KEN" evidence="24">
    <location>
        <begin position="1053"/>
        <end position="1187"/>
    </location>
</feature>
<dbReference type="SMART" id="SM00580">
    <property type="entry name" value="PUG"/>
    <property type="match status" value="1"/>
</dbReference>
<feature type="domain" description="Protein kinase" evidence="23">
    <location>
        <begin position="749"/>
        <end position="1050"/>
    </location>
</feature>
<dbReference type="GO" id="GO:0005524">
    <property type="term" value="F:ATP binding"/>
    <property type="evidence" value="ECO:0007669"/>
    <property type="project" value="UniProtKB-KW"/>
</dbReference>
<dbReference type="Gene3D" id="1.20.1440.180">
    <property type="entry name" value="KEN domain"/>
    <property type="match status" value="1"/>
</dbReference>
<evidence type="ECO:0000256" key="18">
    <source>
        <dbReference type="ARBA" id="ARBA00023268"/>
    </source>
</evidence>
<evidence type="ECO:0000256" key="21">
    <source>
        <dbReference type="SAM" id="MobiDB-lite"/>
    </source>
</evidence>
<dbReference type="GO" id="GO:0004521">
    <property type="term" value="F:RNA endonuclease activity"/>
    <property type="evidence" value="ECO:0007669"/>
    <property type="project" value="InterPro"/>
</dbReference>
<dbReference type="GeneID" id="31006226"/>
<dbReference type="InterPro" id="IPR010513">
    <property type="entry name" value="KEN_dom"/>
</dbReference>
<evidence type="ECO:0000256" key="6">
    <source>
        <dbReference type="ARBA" id="ARBA00022692"/>
    </source>
</evidence>
<comment type="catalytic activity">
    <reaction evidence="19">
        <text>L-threonyl-[protein] + ATP = O-phospho-L-threonyl-[protein] + ADP + H(+)</text>
        <dbReference type="Rhea" id="RHEA:46608"/>
        <dbReference type="Rhea" id="RHEA-COMP:11060"/>
        <dbReference type="Rhea" id="RHEA-COMP:11605"/>
        <dbReference type="ChEBI" id="CHEBI:15378"/>
        <dbReference type="ChEBI" id="CHEBI:30013"/>
        <dbReference type="ChEBI" id="CHEBI:30616"/>
        <dbReference type="ChEBI" id="CHEBI:61977"/>
        <dbReference type="ChEBI" id="CHEBI:456216"/>
        <dbReference type="EC" id="2.7.11.1"/>
    </reaction>
    <physiologicalReaction direction="left-to-right" evidence="19">
        <dbReference type="Rhea" id="RHEA:46609"/>
    </physiologicalReaction>
</comment>
<dbReference type="PROSITE" id="PS51392">
    <property type="entry name" value="KEN"/>
    <property type="match status" value="1"/>
</dbReference>
<dbReference type="EC" id="2.7.11.1" evidence="3"/>
<evidence type="ECO:0000256" key="19">
    <source>
        <dbReference type="ARBA" id="ARBA00048659"/>
    </source>
</evidence>
<dbReference type="PANTHER" id="PTHR13954">
    <property type="entry name" value="IRE1-RELATED"/>
    <property type="match status" value="1"/>
</dbReference>
<keyword evidence="6" id="KW-0812">Transmembrane</keyword>
<evidence type="ECO:0000256" key="10">
    <source>
        <dbReference type="ARBA" id="ARBA00022777"/>
    </source>
</evidence>
<evidence type="ECO:0000256" key="22">
    <source>
        <dbReference type="SAM" id="SignalP"/>
    </source>
</evidence>
<dbReference type="Pfam" id="PF00069">
    <property type="entry name" value="Pkinase"/>
    <property type="match status" value="2"/>
</dbReference>
<protein>
    <recommendedName>
        <fullName evidence="3">non-specific serine/threonine protein kinase</fullName>
        <ecNumber evidence="3">2.7.11.1</ecNumber>
    </recommendedName>
</protein>
<keyword evidence="26" id="KW-1185">Reference proteome</keyword>
<dbReference type="Pfam" id="PF06479">
    <property type="entry name" value="Ribonuc_2-5A"/>
    <property type="match status" value="1"/>
</dbReference>
<dbReference type="FunFam" id="1.10.510.10:FF:000572">
    <property type="entry name" value="Serine/threonine-protein kinase/endoribonuclease IRE1"/>
    <property type="match status" value="1"/>
</dbReference>
<evidence type="ECO:0000256" key="15">
    <source>
        <dbReference type="ARBA" id="ARBA00023136"/>
    </source>
</evidence>
<feature type="compositionally biased region" description="Acidic residues" evidence="21">
    <location>
        <begin position="281"/>
        <end position="293"/>
    </location>
</feature>
<feature type="chain" id="PRO_5013144113" description="non-specific serine/threonine protein kinase" evidence="22">
    <location>
        <begin position="36"/>
        <end position="1189"/>
    </location>
</feature>
<organism evidence="25 26">
    <name type="scientific">Talaromyces atroroseus</name>
    <dbReference type="NCBI Taxonomy" id="1441469"/>
    <lineage>
        <taxon>Eukaryota</taxon>
        <taxon>Fungi</taxon>
        <taxon>Dikarya</taxon>
        <taxon>Ascomycota</taxon>
        <taxon>Pezizomycotina</taxon>
        <taxon>Eurotiomycetes</taxon>
        <taxon>Eurotiomycetidae</taxon>
        <taxon>Eurotiales</taxon>
        <taxon>Trichocomaceae</taxon>
        <taxon>Talaromyces</taxon>
        <taxon>Talaromyces sect. Trachyspermi</taxon>
    </lineage>
</organism>
<dbReference type="GO" id="GO:0016787">
    <property type="term" value="F:hydrolase activity"/>
    <property type="evidence" value="ECO:0007669"/>
    <property type="project" value="UniProtKB-KW"/>
</dbReference>
<keyword evidence="9" id="KW-0547">Nucleotide-binding</keyword>
<dbReference type="STRING" id="1441469.A0A225AGC5"/>
<dbReference type="AlphaFoldDB" id="A0A225AGC5"/>
<dbReference type="RefSeq" id="XP_020118334.1">
    <property type="nucleotide sequence ID" value="XM_020269248.1"/>
</dbReference>